<evidence type="ECO:0000313" key="2">
    <source>
        <dbReference type="Proteomes" id="UP001207468"/>
    </source>
</evidence>
<dbReference type="Proteomes" id="UP001207468">
    <property type="component" value="Unassembled WGS sequence"/>
</dbReference>
<dbReference type="EMBL" id="JAGFNK010001112">
    <property type="protein sequence ID" value="KAI9434762.1"/>
    <property type="molecule type" value="Genomic_DNA"/>
</dbReference>
<gene>
    <name evidence="1" type="ORF">F5148DRAFT_1306203</name>
</gene>
<accession>A0ACC0TR31</accession>
<organism evidence="1 2">
    <name type="scientific">Russula earlei</name>
    <dbReference type="NCBI Taxonomy" id="71964"/>
    <lineage>
        <taxon>Eukaryota</taxon>
        <taxon>Fungi</taxon>
        <taxon>Dikarya</taxon>
        <taxon>Basidiomycota</taxon>
        <taxon>Agaricomycotina</taxon>
        <taxon>Agaricomycetes</taxon>
        <taxon>Russulales</taxon>
        <taxon>Russulaceae</taxon>
        <taxon>Russula</taxon>
    </lineage>
</organism>
<evidence type="ECO:0000313" key="1">
    <source>
        <dbReference type="EMBL" id="KAI9434762.1"/>
    </source>
</evidence>
<feature type="non-terminal residue" evidence="1">
    <location>
        <position position="192"/>
    </location>
</feature>
<protein>
    <submittedName>
        <fullName evidence="1">Uncharacterized protein</fullName>
    </submittedName>
</protein>
<comment type="caution">
    <text evidence="1">The sequence shown here is derived from an EMBL/GenBank/DDBJ whole genome shotgun (WGS) entry which is preliminary data.</text>
</comment>
<reference evidence="1" key="1">
    <citation type="submission" date="2021-03" db="EMBL/GenBank/DDBJ databases">
        <title>Evolutionary priming and transition to the ectomycorrhizal habit in an iconic lineage of mushroom-forming fungi: is preadaptation a requirement?</title>
        <authorList>
            <consortium name="DOE Joint Genome Institute"/>
            <person name="Looney B.P."/>
            <person name="Miyauchi S."/>
            <person name="Morin E."/>
            <person name="Drula E."/>
            <person name="Courty P.E."/>
            <person name="Chicoki N."/>
            <person name="Fauchery L."/>
            <person name="Kohler A."/>
            <person name="Kuo A."/>
            <person name="LaButti K."/>
            <person name="Pangilinan J."/>
            <person name="Lipzen A."/>
            <person name="Riley R."/>
            <person name="Andreopoulos W."/>
            <person name="He G."/>
            <person name="Johnson J."/>
            <person name="Barry K.W."/>
            <person name="Grigoriev I.V."/>
            <person name="Nagy L."/>
            <person name="Hibbett D."/>
            <person name="Henrissat B."/>
            <person name="Matheny P.B."/>
            <person name="Labbe J."/>
            <person name="Martin A.F."/>
        </authorList>
    </citation>
    <scope>NUCLEOTIDE SEQUENCE</scope>
    <source>
        <strain evidence="1">BPL698</strain>
    </source>
</reference>
<sequence length="192" mass="20987">MEELHLMAFEYGQHNVEQDIKSIEKQDVPHMEKHLQQHTYSTQCTDARAGGELRPVSIMLQLMLAGSDGPAGIWVLGHIHGTYLPIDWCPHFVTVKLLKKPDIETDGELDEKNCVAAPGQHVTHSCGAMAAASSSQAKKPPMALPPPPDSPVQQDKSGNVSNDSIVEVMMQRESKTATAPTCRKVAIAQEDE</sequence>
<proteinExistence type="predicted"/>
<name>A0ACC0TR31_9AGAM</name>
<keyword evidence="2" id="KW-1185">Reference proteome</keyword>